<feature type="compositionally biased region" description="Basic and acidic residues" evidence="1">
    <location>
        <begin position="320"/>
        <end position="333"/>
    </location>
</feature>
<protein>
    <submittedName>
        <fullName evidence="2">TAP42</fullName>
    </submittedName>
</protein>
<proteinExistence type="predicted"/>
<feature type="compositionally biased region" description="Acidic residues" evidence="1">
    <location>
        <begin position="334"/>
        <end position="345"/>
    </location>
</feature>
<evidence type="ECO:0000313" key="2">
    <source>
        <dbReference type="EMBL" id="KAG7665205.1"/>
    </source>
</evidence>
<name>A0A8J5QRP6_9ASCO</name>
<dbReference type="PANTHER" id="PTHR10933">
    <property type="entry name" value="IMMUNOGLOBULIN-BINDING PROTEIN 1"/>
    <property type="match status" value="1"/>
</dbReference>
<reference evidence="2 3" key="1">
    <citation type="journal article" date="2021" name="DNA Res.">
        <title>Genome analysis of Candida subhashii reveals its hybrid nature and dual mitochondrial genome conformations.</title>
        <authorList>
            <person name="Mixao V."/>
            <person name="Hegedusova E."/>
            <person name="Saus E."/>
            <person name="Pryszcz L.P."/>
            <person name="Cillingova A."/>
            <person name="Nosek J."/>
            <person name="Gabaldon T."/>
        </authorList>
    </citation>
    <scope>NUCLEOTIDE SEQUENCE [LARGE SCALE GENOMIC DNA]</scope>
    <source>
        <strain evidence="2 3">CBS 10753</strain>
    </source>
</reference>
<comment type="caution">
    <text evidence="2">The sequence shown here is derived from an EMBL/GenBank/DDBJ whole genome shotgun (WGS) entry which is preliminary data.</text>
</comment>
<dbReference type="EMBL" id="JAGSYN010000051">
    <property type="protein sequence ID" value="KAG7665205.1"/>
    <property type="molecule type" value="Genomic_DNA"/>
</dbReference>
<feature type="compositionally biased region" description="Low complexity" evidence="1">
    <location>
        <begin position="231"/>
        <end position="240"/>
    </location>
</feature>
<evidence type="ECO:0000256" key="1">
    <source>
        <dbReference type="SAM" id="MobiDB-lite"/>
    </source>
</evidence>
<dbReference type="AlphaFoldDB" id="A0A8J5QRP6"/>
<dbReference type="Pfam" id="PF04177">
    <property type="entry name" value="TAP42"/>
    <property type="match status" value="1"/>
</dbReference>
<dbReference type="GO" id="GO:0051721">
    <property type="term" value="F:protein phosphatase 2A binding"/>
    <property type="evidence" value="ECO:0007669"/>
    <property type="project" value="TreeGrafter"/>
</dbReference>
<gene>
    <name evidence="2" type="ORF">J8A68_001261</name>
</gene>
<dbReference type="OrthoDB" id="10261753at2759"/>
<dbReference type="GO" id="GO:0035303">
    <property type="term" value="P:regulation of dephosphorylation"/>
    <property type="evidence" value="ECO:0007669"/>
    <property type="project" value="TreeGrafter"/>
</dbReference>
<dbReference type="Proteomes" id="UP000694255">
    <property type="component" value="Unassembled WGS sequence"/>
</dbReference>
<feature type="compositionally biased region" description="Basic and acidic residues" evidence="1">
    <location>
        <begin position="241"/>
        <end position="250"/>
    </location>
</feature>
<sequence>MDQLTVAERYKIAIRSYREISDSIERKDSPTYQSKLASLIQEFTLILKIIDNLSLFSENETIDEITTNYIPFLNVQYYIGDLYTSSLMNKNGEIDIGNKLPNLTTAKDHIINYLIGLSNYKILNKPQSDLVNILKRDPNTTELTTVNPTTRRQEKIENFKYERELTTKLKILDEYYSSKDDENNEFSKLDEEIVREIFIDQIRLYALKSFNLLQSISMESQVLKSMPAKTPSSQQPSSQVPEDKRAPTRENDYGFTTRLESLPQSTTNKISDFLSGSGKILKPFTITSERQRLKDKVMGTGQVLPSMTVEEYLDYELKNGKLMKDEVKDKPQGSEDEEELDSDEELEKRRWDDWKDENPKGAGNMGANIG</sequence>
<dbReference type="RefSeq" id="XP_049265437.1">
    <property type="nucleotide sequence ID" value="XM_049404896.1"/>
</dbReference>
<accession>A0A8J5QRP6</accession>
<keyword evidence="3" id="KW-1185">Reference proteome</keyword>
<evidence type="ECO:0000313" key="3">
    <source>
        <dbReference type="Proteomes" id="UP000694255"/>
    </source>
</evidence>
<dbReference type="PANTHER" id="PTHR10933:SF9">
    <property type="entry name" value="IMMUNOGLOBULIN-BINDING PROTEIN 1"/>
    <property type="match status" value="1"/>
</dbReference>
<dbReference type="InterPro" id="IPR007304">
    <property type="entry name" value="TAP46-like"/>
</dbReference>
<feature type="region of interest" description="Disordered" evidence="1">
    <location>
        <begin position="320"/>
        <end position="370"/>
    </location>
</feature>
<dbReference type="GO" id="GO:0009966">
    <property type="term" value="P:regulation of signal transduction"/>
    <property type="evidence" value="ECO:0007669"/>
    <property type="project" value="InterPro"/>
</dbReference>
<dbReference type="GeneID" id="73468062"/>
<feature type="region of interest" description="Disordered" evidence="1">
    <location>
        <begin position="224"/>
        <end position="250"/>
    </location>
</feature>
<feature type="compositionally biased region" description="Basic and acidic residues" evidence="1">
    <location>
        <begin position="346"/>
        <end position="359"/>
    </location>
</feature>
<organism evidence="2 3">
    <name type="scientific">[Candida] subhashii</name>
    <dbReference type="NCBI Taxonomy" id="561895"/>
    <lineage>
        <taxon>Eukaryota</taxon>
        <taxon>Fungi</taxon>
        <taxon>Dikarya</taxon>
        <taxon>Ascomycota</taxon>
        <taxon>Saccharomycotina</taxon>
        <taxon>Pichiomycetes</taxon>
        <taxon>Debaryomycetaceae</taxon>
        <taxon>Spathaspora</taxon>
    </lineage>
</organism>
<dbReference type="GO" id="GO:0005829">
    <property type="term" value="C:cytosol"/>
    <property type="evidence" value="ECO:0007669"/>
    <property type="project" value="TreeGrafter"/>
</dbReference>